<dbReference type="EMBL" id="FMUX01000032">
    <property type="protein sequence ID" value="SCY88523.1"/>
    <property type="molecule type" value="Genomic_DNA"/>
</dbReference>
<dbReference type="Proteomes" id="UP000198870">
    <property type="component" value="Unassembled WGS sequence"/>
</dbReference>
<reference evidence="2 3" key="1">
    <citation type="submission" date="2016-10" db="EMBL/GenBank/DDBJ databases">
        <authorList>
            <person name="de Groot N.N."/>
        </authorList>
    </citation>
    <scope>NUCLEOTIDE SEQUENCE [LARGE SCALE GENOMIC DNA]</scope>
    <source>
        <strain evidence="2 3">AA1</strain>
    </source>
</reference>
<dbReference type="STRING" id="419481.SAMN05216233_13231"/>
<dbReference type="PANTHER" id="PTHR35458">
    <property type="entry name" value="SLR0755 PROTEIN"/>
    <property type="match status" value="1"/>
</dbReference>
<gene>
    <name evidence="2" type="ORF">SAMN05216233_13231</name>
</gene>
<dbReference type="Pfam" id="PF01936">
    <property type="entry name" value="NYN"/>
    <property type="match status" value="1"/>
</dbReference>
<dbReference type="InterPro" id="IPR021139">
    <property type="entry name" value="NYN"/>
</dbReference>
<dbReference type="InterPro" id="IPR047140">
    <property type="entry name" value="LabA"/>
</dbReference>
<sequence>MLKAGIFLDVDNLSFNGGWGMRYSVIRDLVSAQDTTIVRANAYLAADFDREEFDHEYRMRSEEYRNAMRRAGFHLILKPVKRYFNDDGDTVVKANADLDLAVDALLQSENLDYVLIGTGDGDFLRLVRALQNRGKRVDLLSFDNTSSELRREVDNSFSGFLVPGLMPSRFDNKRRERGIIYSVKEGREYGFLNMRTGLGVGEVQSNVFCHVNDFEPKIVSDQLMRYKREGVILEFDAIEQGPDKYKAENIQVFDWKNR</sequence>
<evidence type="ECO:0000259" key="1">
    <source>
        <dbReference type="Pfam" id="PF01936"/>
    </source>
</evidence>
<feature type="domain" description="NYN" evidence="1">
    <location>
        <begin position="3"/>
        <end position="156"/>
    </location>
</feature>
<dbReference type="GO" id="GO:0004540">
    <property type="term" value="F:RNA nuclease activity"/>
    <property type="evidence" value="ECO:0007669"/>
    <property type="project" value="InterPro"/>
</dbReference>
<organism evidence="2 3">
    <name type="scientific">Desulfoluna spongiiphila</name>
    <dbReference type="NCBI Taxonomy" id="419481"/>
    <lineage>
        <taxon>Bacteria</taxon>
        <taxon>Pseudomonadati</taxon>
        <taxon>Thermodesulfobacteriota</taxon>
        <taxon>Desulfobacteria</taxon>
        <taxon>Desulfobacterales</taxon>
        <taxon>Desulfolunaceae</taxon>
        <taxon>Desulfoluna</taxon>
    </lineage>
</organism>
<dbReference type="Gene3D" id="2.40.50.140">
    <property type="entry name" value="Nucleic acid-binding proteins"/>
    <property type="match status" value="1"/>
</dbReference>
<keyword evidence="3" id="KW-1185">Reference proteome</keyword>
<dbReference type="Gene3D" id="3.40.50.1010">
    <property type="entry name" value="5'-nuclease"/>
    <property type="match status" value="1"/>
</dbReference>
<dbReference type="CDD" id="cd10911">
    <property type="entry name" value="PIN_LabA"/>
    <property type="match status" value="1"/>
</dbReference>
<dbReference type="OrthoDB" id="9794137at2"/>
<name>A0A1G5JJH1_9BACT</name>
<proteinExistence type="predicted"/>
<evidence type="ECO:0000313" key="2">
    <source>
        <dbReference type="EMBL" id="SCY88523.1"/>
    </source>
</evidence>
<protein>
    <submittedName>
        <fullName evidence="2">Uncharacterized conserved protein, LabA/DUF88 family</fullName>
    </submittedName>
</protein>
<evidence type="ECO:0000313" key="3">
    <source>
        <dbReference type="Proteomes" id="UP000198870"/>
    </source>
</evidence>
<dbReference type="RefSeq" id="WP_092215646.1">
    <property type="nucleotide sequence ID" value="NZ_FMUX01000032.1"/>
</dbReference>
<dbReference type="InterPro" id="IPR012340">
    <property type="entry name" value="NA-bd_OB-fold"/>
</dbReference>
<dbReference type="PANTHER" id="PTHR35458:SF8">
    <property type="entry name" value="SLR0650 PROTEIN"/>
    <property type="match status" value="1"/>
</dbReference>
<accession>A0A1G5JJH1</accession>
<dbReference type="AlphaFoldDB" id="A0A1G5JJH1"/>